<keyword evidence="2" id="KW-1185">Reference proteome</keyword>
<dbReference type="OrthoDB" id="3035263at2"/>
<protein>
    <submittedName>
        <fullName evidence="1">Uncharacterized protein</fullName>
    </submittedName>
</protein>
<sequence>MKTKPIKLSPKKDGYGNISSYTINIGATEARECGFVDSNGNILPIEKIIDADNNQIIIRLKED</sequence>
<proteinExistence type="predicted"/>
<accession>A0A1H3F2F0</accession>
<evidence type="ECO:0000313" key="1">
    <source>
        <dbReference type="EMBL" id="SDX85161.1"/>
    </source>
</evidence>
<name>A0A1H3F2F0_9FIRM</name>
<dbReference type="EMBL" id="FNNG01000026">
    <property type="protein sequence ID" value="SDX85161.1"/>
    <property type="molecule type" value="Genomic_DNA"/>
</dbReference>
<organism evidence="1 2">
    <name type="scientific">Tepidimicrobium xylanilyticum</name>
    <dbReference type="NCBI Taxonomy" id="1123352"/>
    <lineage>
        <taxon>Bacteria</taxon>
        <taxon>Bacillati</taxon>
        <taxon>Bacillota</taxon>
        <taxon>Tissierellia</taxon>
        <taxon>Tissierellales</taxon>
        <taxon>Tepidimicrobiaceae</taxon>
        <taxon>Tepidimicrobium</taxon>
    </lineage>
</organism>
<dbReference type="AlphaFoldDB" id="A0A1H3F2F0"/>
<gene>
    <name evidence="1" type="ORF">SAMN05660923_03045</name>
</gene>
<evidence type="ECO:0000313" key="2">
    <source>
        <dbReference type="Proteomes" id="UP000198828"/>
    </source>
</evidence>
<dbReference type="Proteomes" id="UP000198828">
    <property type="component" value="Unassembled WGS sequence"/>
</dbReference>
<dbReference type="RefSeq" id="WP_093755138.1">
    <property type="nucleotide sequence ID" value="NZ_FNNG01000026.1"/>
</dbReference>
<reference evidence="1 2" key="1">
    <citation type="submission" date="2016-10" db="EMBL/GenBank/DDBJ databases">
        <authorList>
            <person name="de Groot N.N."/>
        </authorList>
    </citation>
    <scope>NUCLEOTIDE SEQUENCE [LARGE SCALE GENOMIC DNA]</scope>
    <source>
        <strain evidence="1 2">DSM 23310</strain>
    </source>
</reference>